<dbReference type="InterPro" id="IPR016181">
    <property type="entry name" value="Acyl_CoA_acyltransferase"/>
</dbReference>
<organism evidence="2 3">
    <name type="scientific">Gluconobacter cerevisiae</name>
    <dbReference type="NCBI Taxonomy" id="1379734"/>
    <lineage>
        <taxon>Bacteria</taxon>
        <taxon>Pseudomonadati</taxon>
        <taxon>Pseudomonadota</taxon>
        <taxon>Alphaproteobacteria</taxon>
        <taxon>Acetobacterales</taxon>
        <taxon>Acetobacteraceae</taxon>
        <taxon>Gluconobacter</taxon>
    </lineage>
</organism>
<proteinExistence type="predicted"/>
<comment type="caution">
    <text evidence="2">The sequence shown here is derived from an EMBL/GenBank/DDBJ whole genome shotgun (WGS) entry which is preliminary data.</text>
</comment>
<dbReference type="InterPro" id="IPR000182">
    <property type="entry name" value="GNAT_dom"/>
</dbReference>
<dbReference type="PANTHER" id="PTHR43792">
    <property type="entry name" value="GNAT FAMILY, PUTATIVE (AFU_ORTHOLOGUE AFUA_3G00765)-RELATED-RELATED"/>
    <property type="match status" value="1"/>
</dbReference>
<evidence type="ECO:0000313" key="3">
    <source>
        <dbReference type="Proteomes" id="UP000630952"/>
    </source>
</evidence>
<evidence type="ECO:0000259" key="1">
    <source>
        <dbReference type="PROSITE" id="PS51186"/>
    </source>
</evidence>
<dbReference type="Proteomes" id="UP000630952">
    <property type="component" value="Unassembled WGS sequence"/>
</dbReference>
<evidence type="ECO:0000313" key="2">
    <source>
        <dbReference type="EMBL" id="MBF0877162.1"/>
    </source>
</evidence>
<name>A0ABR9YF67_9PROT</name>
<accession>A0ABR9YF67</accession>
<feature type="domain" description="N-acetyltransferase" evidence="1">
    <location>
        <begin position="18"/>
        <end position="171"/>
    </location>
</feature>
<sequence>MRPKDTLKKFPEIQTPRLLIKALSGNDAAALQKLTNHPEITDIVHFLPTPFTMLDAQKLITGEDNGRDQFIGVWMHGHDELTAVIGTHLHNECEIEVGYWVHPAQQRQGIARESVAALLAKLVDIFPERQIIAECRPENQPSWQLLEKLGFKATRDPGQRPGRYRFIWKGKIS</sequence>
<keyword evidence="3" id="KW-1185">Reference proteome</keyword>
<dbReference type="EMBL" id="JABCQO010000008">
    <property type="protein sequence ID" value="MBF0877162.1"/>
    <property type="molecule type" value="Genomic_DNA"/>
</dbReference>
<reference evidence="2" key="2">
    <citation type="submission" date="2020-11" db="EMBL/GenBank/DDBJ databases">
        <title>Description of novel Gluconobacter species.</title>
        <authorList>
            <person name="Cleenwerck I."/>
            <person name="Cnockaert M."/>
            <person name="Borremans W."/>
            <person name="Wieme A.D."/>
            <person name="De Vuyst L."/>
            <person name="Vandamme P."/>
        </authorList>
    </citation>
    <scope>NUCLEOTIDE SEQUENCE</scope>
    <source>
        <strain evidence="2">LMG 27748</strain>
    </source>
</reference>
<dbReference type="PROSITE" id="PS51186">
    <property type="entry name" value="GNAT"/>
    <property type="match status" value="1"/>
</dbReference>
<dbReference type="Gene3D" id="3.40.630.30">
    <property type="match status" value="1"/>
</dbReference>
<reference evidence="2" key="1">
    <citation type="submission" date="2020-04" db="EMBL/GenBank/DDBJ databases">
        <authorList>
            <person name="Sombolestani A."/>
        </authorList>
    </citation>
    <scope>NUCLEOTIDE SEQUENCE</scope>
    <source>
        <strain evidence="2">LMG 27748</strain>
    </source>
</reference>
<dbReference type="RefSeq" id="WP_194255540.1">
    <property type="nucleotide sequence ID" value="NZ_JABCQO010000008.1"/>
</dbReference>
<dbReference type="Pfam" id="PF13302">
    <property type="entry name" value="Acetyltransf_3"/>
    <property type="match status" value="1"/>
</dbReference>
<gene>
    <name evidence="2" type="ORF">HKD21_09905</name>
</gene>
<dbReference type="InterPro" id="IPR051531">
    <property type="entry name" value="N-acetyltransferase"/>
</dbReference>
<protein>
    <submittedName>
        <fullName evidence="2">GNAT family N-acetyltransferase</fullName>
    </submittedName>
</protein>
<dbReference type="SUPFAM" id="SSF55729">
    <property type="entry name" value="Acyl-CoA N-acyltransferases (Nat)"/>
    <property type="match status" value="1"/>
</dbReference>